<reference evidence="5" key="2">
    <citation type="journal article" date="2021" name="PeerJ">
        <title>Extensive microbial diversity within the chicken gut microbiome revealed by metagenomics and culture.</title>
        <authorList>
            <person name="Gilroy R."/>
            <person name="Ravi A."/>
            <person name="Getino M."/>
            <person name="Pursley I."/>
            <person name="Horton D.L."/>
            <person name="Alikhan N.F."/>
            <person name="Baker D."/>
            <person name="Gharbi K."/>
            <person name="Hall N."/>
            <person name="Watson M."/>
            <person name="Adriaenssens E.M."/>
            <person name="Foster-Nyarko E."/>
            <person name="Jarju S."/>
            <person name="Secka A."/>
            <person name="Antonio M."/>
            <person name="Oren A."/>
            <person name="Chaudhuri R.R."/>
            <person name="La Ragione R."/>
            <person name="Hildebrand F."/>
            <person name="Pallen M.J."/>
        </authorList>
    </citation>
    <scope>NUCLEOTIDE SEQUENCE</scope>
    <source>
        <strain evidence="5">CHK152-2871</strain>
    </source>
</reference>
<keyword evidence="3" id="KW-0808">Transferase</keyword>
<dbReference type="PANTHER" id="PTHR44942:SF4">
    <property type="entry name" value="METHYLTRANSFERASE TYPE 11 DOMAIN-CONTAINING PROTEIN"/>
    <property type="match status" value="1"/>
</dbReference>
<evidence type="ECO:0000313" key="6">
    <source>
        <dbReference type="Proteomes" id="UP000886865"/>
    </source>
</evidence>
<sequence length="302" mass="34602">MGIRSLIKSFKKNKEVATNVVEEPKDKMFSPWEPVEIEAVNNYKYSAWNHDGVGEYYAKNVEIPFFESVTKRYFLQYIDKGDKVLDVGAGTGRLSFAIAEQGNEVVAIDISTDMLSRIDINKGELNINTVVGNCEKLPFDDNSFDKIVSLDAMIHFIQWDLFLKEQVRVVKPNGLVLFNIYCGENLNKYSTDKNERGRFSTNGDFVASVTKQELQEACSLMENNMYKVEIVEQIPFNFLHVNSLGYGYVSPEELFQFSKLYCKMMKNPEFLNIITEFENTIVKNKPLGIASQEIVVLRKVQK</sequence>
<dbReference type="AlphaFoldDB" id="A0A9D1FI89"/>
<feature type="domain" description="Methyltransferase type 11" evidence="4">
    <location>
        <begin position="85"/>
        <end position="178"/>
    </location>
</feature>
<gene>
    <name evidence="5" type="ORF">IAA86_04900</name>
</gene>
<dbReference type="InterPro" id="IPR051052">
    <property type="entry name" value="Diverse_substrate_MTase"/>
</dbReference>
<name>A0A9D1FI89_9BACT</name>
<dbReference type="InterPro" id="IPR029063">
    <property type="entry name" value="SAM-dependent_MTases_sf"/>
</dbReference>
<protein>
    <submittedName>
        <fullName evidence="5">Methyltransferase domain-containing protein</fullName>
    </submittedName>
</protein>
<proteinExistence type="inferred from homology"/>
<dbReference type="Pfam" id="PF08241">
    <property type="entry name" value="Methyltransf_11"/>
    <property type="match status" value="1"/>
</dbReference>
<dbReference type="PANTHER" id="PTHR44942">
    <property type="entry name" value="METHYLTRANSF_11 DOMAIN-CONTAINING PROTEIN"/>
    <property type="match status" value="1"/>
</dbReference>
<dbReference type="GO" id="GO:0008757">
    <property type="term" value="F:S-adenosylmethionine-dependent methyltransferase activity"/>
    <property type="evidence" value="ECO:0007669"/>
    <property type="project" value="InterPro"/>
</dbReference>
<dbReference type="SUPFAM" id="SSF53335">
    <property type="entry name" value="S-adenosyl-L-methionine-dependent methyltransferases"/>
    <property type="match status" value="1"/>
</dbReference>
<evidence type="ECO:0000313" key="5">
    <source>
        <dbReference type="EMBL" id="HIS74341.1"/>
    </source>
</evidence>
<organism evidence="5 6">
    <name type="scientific">Candidatus Galligastranaerophilus intestinavium</name>
    <dbReference type="NCBI Taxonomy" id="2840836"/>
    <lineage>
        <taxon>Bacteria</taxon>
        <taxon>Candidatus Galligastranaerophilus</taxon>
    </lineage>
</organism>
<evidence type="ECO:0000259" key="4">
    <source>
        <dbReference type="Pfam" id="PF08241"/>
    </source>
</evidence>
<dbReference type="GO" id="GO:0032259">
    <property type="term" value="P:methylation"/>
    <property type="evidence" value="ECO:0007669"/>
    <property type="project" value="UniProtKB-KW"/>
</dbReference>
<dbReference type="InterPro" id="IPR013216">
    <property type="entry name" value="Methyltransf_11"/>
</dbReference>
<evidence type="ECO:0000256" key="3">
    <source>
        <dbReference type="ARBA" id="ARBA00022679"/>
    </source>
</evidence>
<evidence type="ECO:0000256" key="1">
    <source>
        <dbReference type="ARBA" id="ARBA00008361"/>
    </source>
</evidence>
<reference evidence="5" key="1">
    <citation type="submission" date="2020-10" db="EMBL/GenBank/DDBJ databases">
        <authorList>
            <person name="Gilroy R."/>
        </authorList>
    </citation>
    <scope>NUCLEOTIDE SEQUENCE</scope>
    <source>
        <strain evidence="5">CHK152-2871</strain>
    </source>
</reference>
<keyword evidence="2 5" id="KW-0489">Methyltransferase</keyword>
<accession>A0A9D1FI89</accession>
<comment type="caution">
    <text evidence="5">The sequence shown here is derived from an EMBL/GenBank/DDBJ whole genome shotgun (WGS) entry which is preliminary data.</text>
</comment>
<dbReference type="Proteomes" id="UP000886865">
    <property type="component" value="Unassembled WGS sequence"/>
</dbReference>
<dbReference type="CDD" id="cd02440">
    <property type="entry name" value="AdoMet_MTases"/>
    <property type="match status" value="1"/>
</dbReference>
<comment type="similarity">
    <text evidence="1">Belongs to the methyltransferase superfamily.</text>
</comment>
<dbReference type="EMBL" id="DVJQ01000042">
    <property type="protein sequence ID" value="HIS74341.1"/>
    <property type="molecule type" value="Genomic_DNA"/>
</dbReference>
<evidence type="ECO:0000256" key="2">
    <source>
        <dbReference type="ARBA" id="ARBA00022603"/>
    </source>
</evidence>
<dbReference type="Gene3D" id="3.40.50.150">
    <property type="entry name" value="Vaccinia Virus protein VP39"/>
    <property type="match status" value="1"/>
</dbReference>